<evidence type="ECO:0000256" key="3">
    <source>
        <dbReference type="ARBA" id="ARBA00022982"/>
    </source>
</evidence>
<evidence type="ECO:0000259" key="7">
    <source>
        <dbReference type="Pfam" id="PF00462"/>
    </source>
</evidence>
<evidence type="ECO:0000313" key="9">
    <source>
        <dbReference type="Proteomes" id="UP001449225"/>
    </source>
</evidence>
<dbReference type="CDD" id="cd03418">
    <property type="entry name" value="GRX_GRXb_1_3_like"/>
    <property type="match status" value="1"/>
</dbReference>
<sequence>MNKVTIYTTQWCPFCIRAKKLLEHKSIEYTEIKVDGDQAKRQEMTKLSGARTVPQIFIGDKPIGGCDEIFFLERQGKLDELLNAN</sequence>
<evidence type="ECO:0000256" key="2">
    <source>
        <dbReference type="ARBA" id="ARBA00022448"/>
    </source>
</evidence>
<evidence type="ECO:0000256" key="4">
    <source>
        <dbReference type="ARBA" id="ARBA00023157"/>
    </source>
</evidence>
<dbReference type="Proteomes" id="UP001449225">
    <property type="component" value="Unassembled WGS sequence"/>
</dbReference>
<name>A0ABU9TVX0_9GAMM</name>
<dbReference type="RefSeq" id="WP_067988042.1">
    <property type="nucleotide sequence ID" value="NZ_CAXBCE010000031.1"/>
</dbReference>
<comment type="function">
    <text evidence="6">Has a glutathione-disulfide oxidoreductase activity in the presence of NADPH and glutathione reductase. Reduces low molecular weight disulfides and proteins.</text>
</comment>
<dbReference type="InterPro" id="IPR014025">
    <property type="entry name" value="Glutaredoxin_subgr"/>
</dbReference>
<keyword evidence="4" id="KW-1015">Disulfide bond</keyword>
<dbReference type="PANTHER" id="PTHR45694:SF18">
    <property type="entry name" value="GLUTAREDOXIN-1-RELATED"/>
    <property type="match status" value="1"/>
</dbReference>
<dbReference type="InterPro" id="IPR036249">
    <property type="entry name" value="Thioredoxin-like_sf"/>
</dbReference>
<dbReference type="InterPro" id="IPR011767">
    <property type="entry name" value="GLR_AS"/>
</dbReference>
<keyword evidence="3 6" id="KW-0249">Electron transport</keyword>
<reference evidence="8 9" key="1">
    <citation type="submission" date="2024-03" db="EMBL/GenBank/DDBJ databases">
        <title>Community enrichment and isolation of bacterial strains for fucoidan degradation.</title>
        <authorList>
            <person name="Sichert A."/>
        </authorList>
    </citation>
    <scope>NUCLEOTIDE SEQUENCE [LARGE SCALE GENOMIC DNA]</scope>
    <source>
        <strain evidence="8 9">AS76</strain>
    </source>
</reference>
<evidence type="ECO:0000256" key="5">
    <source>
        <dbReference type="ARBA" id="ARBA00023284"/>
    </source>
</evidence>
<proteinExistence type="inferred from homology"/>
<feature type="domain" description="Glutaredoxin" evidence="7">
    <location>
        <begin position="4"/>
        <end position="62"/>
    </location>
</feature>
<accession>A0ABU9TVX0</accession>
<dbReference type="EMBL" id="JBBMRA010000021">
    <property type="protein sequence ID" value="MEM5537853.1"/>
    <property type="molecule type" value="Genomic_DNA"/>
</dbReference>
<protein>
    <recommendedName>
        <fullName evidence="6">Glutaredoxin</fullName>
    </recommendedName>
</protein>
<dbReference type="PROSITE" id="PS51354">
    <property type="entry name" value="GLUTAREDOXIN_2"/>
    <property type="match status" value="1"/>
</dbReference>
<dbReference type="InterPro" id="IPR011900">
    <property type="entry name" value="GRX_bact"/>
</dbReference>
<evidence type="ECO:0000256" key="6">
    <source>
        <dbReference type="RuleBase" id="RU364065"/>
    </source>
</evidence>
<dbReference type="PANTHER" id="PTHR45694">
    <property type="entry name" value="GLUTAREDOXIN 2"/>
    <property type="match status" value="1"/>
</dbReference>
<dbReference type="Pfam" id="PF00462">
    <property type="entry name" value="Glutaredoxin"/>
    <property type="match status" value="1"/>
</dbReference>
<keyword evidence="9" id="KW-1185">Reference proteome</keyword>
<organism evidence="8 9">
    <name type="scientific">Neptuniibacter pectenicola</name>
    <dbReference type="NCBI Taxonomy" id="1806669"/>
    <lineage>
        <taxon>Bacteria</taxon>
        <taxon>Pseudomonadati</taxon>
        <taxon>Pseudomonadota</taxon>
        <taxon>Gammaproteobacteria</taxon>
        <taxon>Oceanospirillales</taxon>
        <taxon>Oceanospirillaceae</taxon>
        <taxon>Neptuniibacter</taxon>
    </lineage>
</organism>
<evidence type="ECO:0000313" key="8">
    <source>
        <dbReference type="EMBL" id="MEM5537853.1"/>
    </source>
</evidence>
<keyword evidence="6" id="KW-0963">Cytoplasm</keyword>
<evidence type="ECO:0000256" key="1">
    <source>
        <dbReference type="ARBA" id="ARBA00007787"/>
    </source>
</evidence>
<dbReference type="NCBIfam" id="TIGR02181">
    <property type="entry name" value="GRX_bact"/>
    <property type="match status" value="1"/>
</dbReference>
<comment type="similarity">
    <text evidence="1 6">Belongs to the glutaredoxin family.</text>
</comment>
<keyword evidence="2 6" id="KW-0813">Transport</keyword>
<gene>
    <name evidence="8" type="primary">grxC</name>
    <name evidence="8" type="ORF">WNY58_15815</name>
</gene>
<keyword evidence="5 6" id="KW-0676">Redox-active center</keyword>
<comment type="caution">
    <text evidence="8">The sequence shown here is derived from an EMBL/GenBank/DDBJ whole genome shotgun (WGS) entry which is preliminary data.</text>
</comment>
<dbReference type="SUPFAM" id="SSF52833">
    <property type="entry name" value="Thioredoxin-like"/>
    <property type="match status" value="1"/>
</dbReference>
<dbReference type="PRINTS" id="PR00160">
    <property type="entry name" value="GLUTAREDOXIN"/>
</dbReference>
<dbReference type="Gene3D" id="3.40.30.10">
    <property type="entry name" value="Glutaredoxin"/>
    <property type="match status" value="1"/>
</dbReference>
<dbReference type="PROSITE" id="PS00195">
    <property type="entry name" value="GLUTAREDOXIN_1"/>
    <property type="match status" value="1"/>
</dbReference>
<dbReference type="InterPro" id="IPR002109">
    <property type="entry name" value="Glutaredoxin"/>
</dbReference>